<gene>
    <name evidence="4" type="ORF">QQS21_003968</name>
</gene>
<dbReference type="AlphaFoldDB" id="A0AAJ0CWG3"/>
<dbReference type="PANTHER" id="PTHR43713:SF3">
    <property type="entry name" value="GLUTAMATE-1-SEMIALDEHYDE 2,1-AMINOMUTASE 1, CHLOROPLASTIC-RELATED"/>
    <property type="match status" value="1"/>
</dbReference>
<protein>
    <recommendedName>
        <fullName evidence="6">Glutamate-1-semialdehyde 2,1-aminomutase</fullName>
    </recommendedName>
</protein>
<evidence type="ECO:0008006" key="6">
    <source>
        <dbReference type="Google" id="ProtNLM"/>
    </source>
</evidence>
<name>A0AAJ0CWG3_9HYPO</name>
<dbReference type="GO" id="GO:0030170">
    <property type="term" value="F:pyridoxal phosphate binding"/>
    <property type="evidence" value="ECO:0007669"/>
    <property type="project" value="InterPro"/>
</dbReference>
<keyword evidence="5" id="KW-1185">Reference proteome</keyword>
<dbReference type="InterPro" id="IPR015424">
    <property type="entry name" value="PyrdxlP-dep_Trfase"/>
</dbReference>
<sequence>MSPHSPALDVAAALQAARRMYIQQNPKSRAIYAEALLHMPGGNTRAVLHADPFPLYMQSGRGHQVVSEDGKTYTDLTGEFSAALYGHSNPTIQSAIQGVLVGTGLNLSSCTRAEVDLAREVCQRFRIDHVRFTNSGTEANLQALAAARHFTGKRKIVVFGGAYHGGVLGFAGGKPAANNVDLGDWVVAKYNDLADAVRAIRSDGVAGVLVECMQGAGGCIVGTGEFLKGINKAARQAGVLLIIDEVMTSRMSAHGLSSIHNLTPDLKTFGKWLGGGLAFGAFGGRADVMAAYDPRKTTALPHSGTFNNNTLAMRAGYVGLTEIYTAPIAEQFTEAGTELITQLNAAAADSILCFTGYGTVMTAHFPLDGRGDIRDAGDVEECVQLKELFWLDMLQRGFWIARRGLVSLILHMPGSEMERFVDAVRGFVGRYEALLRSRTGFTDQADVVV</sequence>
<dbReference type="InterPro" id="IPR005814">
    <property type="entry name" value="Aminotrans_3"/>
</dbReference>
<comment type="cofactor">
    <cofactor evidence="1">
        <name>pyridoxal 5'-phosphate</name>
        <dbReference type="ChEBI" id="CHEBI:597326"/>
    </cofactor>
</comment>
<dbReference type="Pfam" id="PF00202">
    <property type="entry name" value="Aminotran_3"/>
    <property type="match status" value="1"/>
</dbReference>
<dbReference type="GO" id="GO:0008483">
    <property type="term" value="F:transaminase activity"/>
    <property type="evidence" value="ECO:0007669"/>
    <property type="project" value="InterPro"/>
</dbReference>
<dbReference type="InterPro" id="IPR015421">
    <property type="entry name" value="PyrdxlP-dep_Trfase_major"/>
</dbReference>
<evidence type="ECO:0000313" key="4">
    <source>
        <dbReference type="EMBL" id="KAK2603844.1"/>
    </source>
</evidence>
<proteinExistence type="inferred from homology"/>
<evidence type="ECO:0000313" key="5">
    <source>
        <dbReference type="Proteomes" id="UP001251528"/>
    </source>
</evidence>
<accession>A0AAJ0CWG3</accession>
<organism evidence="4 5">
    <name type="scientific">Conoideocrella luteorostrata</name>
    <dbReference type="NCBI Taxonomy" id="1105319"/>
    <lineage>
        <taxon>Eukaryota</taxon>
        <taxon>Fungi</taxon>
        <taxon>Dikarya</taxon>
        <taxon>Ascomycota</taxon>
        <taxon>Pezizomycotina</taxon>
        <taxon>Sordariomycetes</taxon>
        <taxon>Hypocreomycetidae</taxon>
        <taxon>Hypocreales</taxon>
        <taxon>Clavicipitaceae</taxon>
        <taxon>Conoideocrella</taxon>
    </lineage>
</organism>
<evidence type="ECO:0000256" key="3">
    <source>
        <dbReference type="RuleBase" id="RU003560"/>
    </source>
</evidence>
<evidence type="ECO:0000256" key="1">
    <source>
        <dbReference type="ARBA" id="ARBA00001933"/>
    </source>
</evidence>
<keyword evidence="2 3" id="KW-0663">Pyridoxal phosphate</keyword>
<dbReference type="InterPro" id="IPR015422">
    <property type="entry name" value="PyrdxlP-dep_Trfase_small"/>
</dbReference>
<evidence type="ECO:0000256" key="2">
    <source>
        <dbReference type="ARBA" id="ARBA00022898"/>
    </source>
</evidence>
<comment type="similarity">
    <text evidence="3">Belongs to the class-III pyridoxal-phosphate-dependent aminotransferase family.</text>
</comment>
<dbReference type="Proteomes" id="UP001251528">
    <property type="component" value="Unassembled WGS sequence"/>
</dbReference>
<reference evidence="4" key="1">
    <citation type="submission" date="2023-06" db="EMBL/GenBank/DDBJ databases">
        <title>Conoideocrella luteorostrata (Hypocreales: Clavicipitaceae), a potential biocontrol fungus for elongate hemlock scale in United States Christmas tree production areas.</title>
        <authorList>
            <person name="Barrett H."/>
            <person name="Lovett B."/>
            <person name="Macias A.M."/>
            <person name="Stajich J.E."/>
            <person name="Kasson M.T."/>
        </authorList>
    </citation>
    <scope>NUCLEOTIDE SEQUENCE</scope>
    <source>
        <strain evidence="4">ARSEF 14590</strain>
    </source>
</reference>
<dbReference type="Gene3D" id="3.40.640.10">
    <property type="entry name" value="Type I PLP-dependent aspartate aminotransferase-like (Major domain)"/>
    <property type="match status" value="1"/>
</dbReference>
<dbReference type="Gene3D" id="3.90.1150.10">
    <property type="entry name" value="Aspartate Aminotransferase, domain 1"/>
    <property type="match status" value="1"/>
</dbReference>
<dbReference type="SUPFAM" id="SSF53383">
    <property type="entry name" value="PLP-dependent transferases"/>
    <property type="match status" value="1"/>
</dbReference>
<comment type="caution">
    <text evidence="4">The sequence shown here is derived from an EMBL/GenBank/DDBJ whole genome shotgun (WGS) entry which is preliminary data.</text>
</comment>
<dbReference type="EMBL" id="JASWJB010000055">
    <property type="protein sequence ID" value="KAK2603844.1"/>
    <property type="molecule type" value="Genomic_DNA"/>
</dbReference>
<dbReference type="PANTHER" id="PTHR43713">
    <property type="entry name" value="GLUTAMATE-1-SEMIALDEHYDE 2,1-AMINOMUTASE"/>
    <property type="match status" value="1"/>
</dbReference>